<name>A0A067KWY4_JATCU</name>
<proteinExistence type="predicted"/>
<evidence type="ECO:0000313" key="1">
    <source>
        <dbReference type="EMBL" id="KDP36755.1"/>
    </source>
</evidence>
<protein>
    <submittedName>
        <fullName evidence="1">Uncharacterized protein</fullName>
    </submittedName>
</protein>
<gene>
    <name evidence="1" type="ORF">JCGZ_08046</name>
</gene>
<dbReference type="Proteomes" id="UP000027138">
    <property type="component" value="Unassembled WGS sequence"/>
</dbReference>
<dbReference type="EMBL" id="KK914420">
    <property type="protein sequence ID" value="KDP36755.1"/>
    <property type="molecule type" value="Genomic_DNA"/>
</dbReference>
<keyword evidence="2" id="KW-1185">Reference proteome</keyword>
<organism evidence="1 2">
    <name type="scientific">Jatropha curcas</name>
    <name type="common">Barbados nut</name>
    <dbReference type="NCBI Taxonomy" id="180498"/>
    <lineage>
        <taxon>Eukaryota</taxon>
        <taxon>Viridiplantae</taxon>
        <taxon>Streptophyta</taxon>
        <taxon>Embryophyta</taxon>
        <taxon>Tracheophyta</taxon>
        <taxon>Spermatophyta</taxon>
        <taxon>Magnoliopsida</taxon>
        <taxon>eudicotyledons</taxon>
        <taxon>Gunneridae</taxon>
        <taxon>Pentapetalae</taxon>
        <taxon>rosids</taxon>
        <taxon>fabids</taxon>
        <taxon>Malpighiales</taxon>
        <taxon>Euphorbiaceae</taxon>
        <taxon>Crotonoideae</taxon>
        <taxon>Jatropheae</taxon>
        <taxon>Jatropha</taxon>
    </lineage>
</organism>
<sequence>MVVIGKHELRSNVSGQADKLQSIPCGFTDVLANSLVLQIDCLILTFTFLPPLDR</sequence>
<dbReference type="AlphaFoldDB" id="A0A067KWY4"/>
<reference evidence="1 2" key="1">
    <citation type="journal article" date="2014" name="PLoS ONE">
        <title>Global Analysis of Gene Expression Profiles in Physic Nut (Jatropha curcas L.) Seedlings Exposed to Salt Stress.</title>
        <authorList>
            <person name="Zhang L."/>
            <person name="Zhang C."/>
            <person name="Wu P."/>
            <person name="Chen Y."/>
            <person name="Li M."/>
            <person name="Jiang H."/>
            <person name="Wu G."/>
        </authorList>
    </citation>
    <scope>NUCLEOTIDE SEQUENCE [LARGE SCALE GENOMIC DNA]</scope>
    <source>
        <strain evidence="2">cv. GZQX0401</strain>
        <tissue evidence="1">Young leaves</tissue>
    </source>
</reference>
<accession>A0A067KWY4</accession>
<evidence type="ECO:0000313" key="2">
    <source>
        <dbReference type="Proteomes" id="UP000027138"/>
    </source>
</evidence>